<accession>A0A7W2IMX2</accession>
<dbReference type="Gene3D" id="1.10.150.320">
    <property type="entry name" value="Photosystem II 12 kDa extrinsic protein"/>
    <property type="match status" value="1"/>
</dbReference>
<proteinExistence type="predicted"/>
<evidence type="ECO:0000256" key="2">
    <source>
        <dbReference type="SAM" id="SignalP"/>
    </source>
</evidence>
<dbReference type="InterPro" id="IPR010994">
    <property type="entry name" value="RuvA_2-like"/>
</dbReference>
<sequence length="135" mass="13753">MFKKLLLAVATLIATMSFAFAQVDVNKADAAALDSVRGIGPAKSKAILEERAKGGDYKDWADLEKRVKGIGEKNSIKLSEAGLQVNGKSKDGAPAKAMATSAKQAPASKASAKAMPASGSAMVSGSAAADTKAKK</sequence>
<dbReference type="GO" id="GO:0015628">
    <property type="term" value="P:protein secretion by the type II secretion system"/>
    <property type="evidence" value="ECO:0007669"/>
    <property type="project" value="TreeGrafter"/>
</dbReference>
<dbReference type="AlphaFoldDB" id="A0A7W2IMX2"/>
<gene>
    <name evidence="3" type="ORF">H3H39_23495</name>
</gene>
<protein>
    <submittedName>
        <fullName evidence="3">Helix-hairpin-helix domain-containing protein</fullName>
    </submittedName>
</protein>
<feature type="chain" id="PRO_5030568760" evidence="2">
    <location>
        <begin position="22"/>
        <end position="135"/>
    </location>
</feature>
<dbReference type="InterPro" id="IPR051675">
    <property type="entry name" value="Endo/Exo/Phosphatase_dom_1"/>
</dbReference>
<dbReference type="Pfam" id="PF12836">
    <property type="entry name" value="HHH_3"/>
    <property type="match status" value="1"/>
</dbReference>
<keyword evidence="4" id="KW-1185">Reference proteome</keyword>
<evidence type="ECO:0000313" key="3">
    <source>
        <dbReference type="EMBL" id="MBA5690016.1"/>
    </source>
</evidence>
<evidence type="ECO:0000313" key="4">
    <source>
        <dbReference type="Proteomes" id="UP000573499"/>
    </source>
</evidence>
<dbReference type="PANTHER" id="PTHR21180:SF32">
    <property type="entry name" value="ENDONUCLEASE_EXONUCLEASE_PHOSPHATASE FAMILY DOMAIN-CONTAINING PROTEIN 1"/>
    <property type="match status" value="1"/>
</dbReference>
<dbReference type="EMBL" id="JACEZU010000014">
    <property type="protein sequence ID" value="MBA5690016.1"/>
    <property type="molecule type" value="Genomic_DNA"/>
</dbReference>
<evidence type="ECO:0000256" key="1">
    <source>
        <dbReference type="SAM" id="MobiDB-lite"/>
    </source>
</evidence>
<feature type="signal peptide" evidence="2">
    <location>
        <begin position="1"/>
        <end position="21"/>
    </location>
</feature>
<feature type="region of interest" description="Disordered" evidence="1">
    <location>
        <begin position="86"/>
        <end position="135"/>
    </location>
</feature>
<dbReference type="Proteomes" id="UP000573499">
    <property type="component" value="Unassembled WGS sequence"/>
</dbReference>
<dbReference type="PANTHER" id="PTHR21180">
    <property type="entry name" value="ENDONUCLEASE/EXONUCLEASE/PHOSPHATASE FAMILY DOMAIN-CONTAINING PROTEIN 1"/>
    <property type="match status" value="1"/>
</dbReference>
<reference evidence="3 4" key="1">
    <citation type="submission" date="2020-07" db="EMBL/GenBank/DDBJ databases">
        <title>Novel species isolated from subtropical streams in China.</title>
        <authorList>
            <person name="Lu H."/>
        </authorList>
    </citation>
    <scope>NUCLEOTIDE SEQUENCE [LARGE SCALE GENOMIC DNA]</scope>
    <source>
        <strain evidence="3 4">LX47W</strain>
    </source>
</reference>
<dbReference type="SUPFAM" id="SSF47781">
    <property type="entry name" value="RuvA domain 2-like"/>
    <property type="match status" value="1"/>
</dbReference>
<organism evidence="3 4">
    <name type="scientific">Rugamonas apoptosis</name>
    <dbReference type="NCBI Taxonomy" id="2758570"/>
    <lineage>
        <taxon>Bacteria</taxon>
        <taxon>Pseudomonadati</taxon>
        <taxon>Pseudomonadota</taxon>
        <taxon>Betaproteobacteria</taxon>
        <taxon>Burkholderiales</taxon>
        <taxon>Oxalobacteraceae</taxon>
        <taxon>Telluria group</taxon>
        <taxon>Rugamonas</taxon>
    </lineage>
</organism>
<feature type="compositionally biased region" description="Low complexity" evidence="1">
    <location>
        <begin position="99"/>
        <end position="129"/>
    </location>
</feature>
<keyword evidence="2" id="KW-0732">Signal</keyword>
<dbReference type="RefSeq" id="WP_182156817.1">
    <property type="nucleotide sequence ID" value="NZ_JACEZU010000014.1"/>
</dbReference>
<dbReference type="GO" id="GO:0015627">
    <property type="term" value="C:type II protein secretion system complex"/>
    <property type="evidence" value="ECO:0007669"/>
    <property type="project" value="TreeGrafter"/>
</dbReference>
<name>A0A7W2IMX2_9BURK</name>
<comment type="caution">
    <text evidence="3">The sequence shown here is derived from an EMBL/GenBank/DDBJ whole genome shotgun (WGS) entry which is preliminary data.</text>
</comment>